<dbReference type="InterPro" id="IPR009936">
    <property type="entry name" value="DUF1468"/>
</dbReference>
<feature type="transmembrane region" description="Helical" evidence="1">
    <location>
        <begin position="38"/>
        <end position="58"/>
    </location>
</feature>
<feature type="transmembrane region" description="Helical" evidence="1">
    <location>
        <begin position="133"/>
        <end position="152"/>
    </location>
</feature>
<dbReference type="OrthoDB" id="6174504at2"/>
<keyword evidence="4" id="KW-1185">Reference proteome</keyword>
<protein>
    <submittedName>
        <fullName evidence="3">Tripartite tricarboxylate transporter TctB family protein</fullName>
    </submittedName>
</protein>
<evidence type="ECO:0000313" key="4">
    <source>
        <dbReference type="Proteomes" id="UP000298588"/>
    </source>
</evidence>
<dbReference type="EMBL" id="CP039865">
    <property type="protein sequence ID" value="QCK86562.1"/>
    <property type="molecule type" value="Genomic_DNA"/>
</dbReference>
<keyword evidence="1" id="KW-0472">Membrane</keyword>
<dbReference type="AlphaFoldDB" id="A0A4D7QR44"/>
<evidence type="ECO:0000313" key="3">
    <source>
        <dbReference type="EMBL" id="QCK86562.1"/>
    </source>
</evidence>
<dbReference type="Proteomes" id="UP000298588">
    <property type="component" value="Chromosome"/>
</dbReference>
<accession>A0A4D7QR44</accession>
<keyword evidence="1" id="KW-0812">Transmembrane</keyword>
<organism evidence="3 4">
    <name type="scientific">Phreatobacter aquaticus</name>
    <dbReference type="NCBI Taxonomy" id="2570229"/>
    <lineage>
        <taxon>Bacteria</taxon>
        <taxon>Pseudomonadati</taxon>
        <taxon>Pseudomonadota</taxon>
        <taxon>Alphaproteobacteria</taxon>
        <taxon>Hyphomicrobiales</taxon>
        <taxon>Phreatobacteraceae</taxon>
        <taxon>Phreatobacter</taxon>
    </lineage>
</organism>
<name>A0A4D7QR44_9HYPH</name>
<feature type="transmembrane region" description="Helical" evidence="1">
    <location>
        <begin position="99"/>
        <end position="127"/>
    </location>
</feature>
<dbReference type="Pfam" id="PF07331">
    <property type="entry name" value="TctB"/>
    <property type="match status" value="1"/>
</dbReference>
<evidence type="ECO:0000256" key="1">
    <source>
        <dbReference type="SAM" id="Phobius"/>
    </source>
</evidence>
<dbReference type="KEGG" id="paqt:E8L99_12740"/>
<proteinExistence type="predicted"/>
<evidence type="ECO:0000259" key="2">
    <source>
        <dbReference type="Pfam" id="PF07331"/>
    </source>
</evidence>
<reference evidence="3 4" key="1">
    <citation type="submission" date="2019-04" db="EMBL/GenBank/DDBJ databases">
        <title>Phreatobacter aquaticus sp. nov.</title>
        <authorList>
            <person name="Choi A."/>
            <person name="Baek K."/>
        </authorList>
    </citation>
    <scope>NUCLEOTIDE SEQUENCE [LARGE SCALE GENOMIC DNA]</scope>
    <source>
        <strain evidence="3 4">NMCR1094</strain>
    </source>
</reference>
<dbReference type="RefSeq" id="WP_137099893.1">
    <property type="nucleotide sequence ID" value="NZ_CP039865.1"/>
</dbReference>
<keyword evidence="1" id="KW-1133">Transmembrane helix</keyword>
<feature type="domain" description="DUF1468" evidence="2">
    <location>
        <begin position="7"/>
        <end position="157"/>
    </location>
</feature>
<sequence length="165" mass="16986">MHISDRITGGVLAVLGAGAAYGGSLLPPVPGQQVGPNVFPMVIGLGLVVCGVAIALGIGRSFEEEEAIVTSEDGATAPPPENAPIAYPALKTMVPPLLLFFYAMTVDWLGFVPTAAVMVIATCFALGGNLRTAIVLGIFAPPAVHLVFGKLLRVPLPAGFLPMPW</sequence>
<gene>
    <name evidence="3" type="ORF">E8L99_12740</name>
</gene>